<proteinExistence type="inferred from homology"/>
<dbReference type="OrthoDB" id="9805416at2"/>
<dbReference type="GO" id="GO:0005829">
    <property type="term" value="C:cytosol"/>
    <property type="evidence" value="ECO:0007669"/>
    <property type="project" value="TreeGrafter"/>
</dbReference>
<evidence type="ECO:0000256" key="1">
    <source>
        <dbReference type="ARBA" id="ARBA00005854"/>
    </source>
</evidence>
<protein>
    <submittedName>
        <fullName evidence="6">D-glycerate dehydrogenase</fullName>
    </submittedName>
</protein>
<organism evidence="6 7">
    <name type="scientific">Zeimonas arvi</name>
    <dbReference type="NCBI Taxonomy" id="2498847"/>
    <lineage>
        <taxon>Bacteria</taxon>
        <taxon>Pseudomonadati</taxon>
        <taxon>Pseudomonadota</taxon>
        <taxon>Betaproteobacteria</taxon>
        <taxon>Burkholderiales</taxon>
        <taxon>Burkholderiaceae</taxon>
        <taxon>Zeimonas</taxon>
    </lineage>
</organism>
<dbReference type="SUPFAM" id="SSF52283">
    <property type="entry name" value="Formate/glycerate dehydrogenase catalytic domain-like"/>
    <property type="match status" value="1"/>
</dbReference>
<dbReference type="InterPro" id="IPR050223">
    <property type="entry name" value="D-isomer_2-hydroxyacid_DH"/>
</dbReference>
<evidence type="ECO:0000256" key="3">
    <source>
        <dbReference type="RuleBase" id="RU003719"/>
    </source>
</evidence>
<dbReference type="GO" id="GO:0016618">
    <property type="term" value="F:hydroxypyruvate reductase [NAD(P)H] activity"/>
    <property type="evidence" value="ECO:0007669"/>
    <property type="project" value="TreeGrafter"/>
</dbReference>
<dbReference type="RefSeq" id="WP_147704039.1">
    <property type="nucleotide sequence ID" value="NZ_VDUY01000003.1"/>
</dbReference>
<dbReference type="InterPro" id="IPR036291">
    <property type="entry name" value="NAD(P)-bd_dom_sf"/>
</dbReference>
<dbReference type="CDD" id="cd05301">
    <property type="entry name" value="GDH"/>
    <property type="match status" value="1"/>
</dbReference>
<dbReference type="Pfam" id="PF00389">
    <property type="entry name" value="2-Hacid_dh"/>
    <property type="match status" value="1"/>
</dbReference>
<dbReference type="GO" id="GO:0051287">
    <property type="term" value="F:NAD binding"/>
    <property type="evidence" value="ECO:0007669"/>
    <property type="project" value="InterPro"/>
</dbReference>
<dbReference type="EMBL" id="VDUY01000003">
    <property type="protein sequence ID" value="TXL66126.1"/>
    <property type="molecule type" value="Genomic_DNA"/>
</dbReference>
<dbReference type="PANTHER" id="PTHR10996">
    <property type="entry name" value="2-HYDROXYACID DEHYDROGENASE-RELATED"/>
    <property type="match status" value="1"/>
</dbReference>
<dbReference type="InterPro" id="IPR006140">
    <property type="entry name" value="D-isomer_DH_NAD-bd"/>
</dbReference>
<keyword evidence="2 3" id="KW-0560">Oxidoreductase</keyword>
<feature type="domain" description="D-isomer specific 2-hydroxyacid dehydrogenase catalytic" evidence="4">
    <location>
        <begin position="8"/>
        <end position="318"/>
    </location>
</feature>
<reference evidence="6 7" key="1">
    <citation type="submission" date="2019-06" db="EMBL/GenBank/DDBJ databases">
        <title>Quisquiliibacterium sp. nov., isolated from a maize field.</title>
        <authorList>
            <person name="Lin S.-Y."/>
            <person name="Tsai C.-F."/>
            <person name="Young C.-C."/>
        </authorList>
    </citation>
    <scope>NUCLEOTIDE SEQUENCE [LARGE SCALE GENOMIC DNA]</scope>
    <source>
        <strain evidence="6 7">CC-CFT501</strain>
    </source>
</reference>
<evidence type="ECO:0000256" key="2">
    <source>
        <dbReference type="ARBA" id="ARBA00023002"/>
    </source>
</evidence>
<dbReference type="InterPro" id="IPR006139">
    <property type="entry name" value="D-isomer_2_OHA_DH_cat_dom"/>
</dbReference>
<feature type="domain" description="D-isomer specific 2-hydroxyacid dehydrogenase NAD-binding" evidence="5">
    <location>
        <begin position="112"/>
        <end position="287"/>
    </location>
</feature>
<dbReference type="FunFam" id="3.40.50.720:FF:000462">
    <property type="entry name" value="Glyoxylate reductase (NADP+)"/>
    <property type="match status" value="1"/>
</dbReference>
<evidence type="ECO:0000259" key="4">
    <source>
        <dbReference type="Pfam" id="PF00389"/>
    </source>
</evidence>
<dbReference type="AlphaFoldDB" id="A0A5C8NYC2"/>
<dbReference type="Gene3D" id="3.40.50.720">
    <property type="entry name" value="NAD(P)-binding Rossmann-like Domain"/>
    <property type="match status" value="2"/>
</dbReference>
<evidence type="ECO:0000313" key="6">
    <source>
        <dbReference type="EMBL" id="TXL66126.1"/>
    </source>
</evidence>
<dbReference type="SUPFAM" id="SSF51735">
    <property type="entry name" value="NAD(P)-binding Rossmann-fold domains"/>
    <property type="match status" value="1"/>
</dbReference>
<evidence type="ECO:0000259" key="5">
    <source>
        <dbReference type="Pfam" id="PF02826"/>
    </source>
</evidence>
<dbReference type="Proteomes" id="UP000321548">
    <property type="component" value="Unassembled WGS sequence"/>
</dbReference>
<evidence type="ECO:0000313" key="7">
    <source>
        <dbReference type="Proteomes" id="UP000321548"/>
    </source>
</evidence>
<dbReference type="GO" id="GO:0030267">
    <property type="term" value="F:glyoxylate reductase (NADPH) activity"/>
    <property type="evidence" value="ECO:0007669"/>
    <property type="project" value="TreeGrafter"/>
</dbReference>
<keyword evidence="7" id="KW-1185">Reference proteome</keyword>
<dbReference type="PANTHER" id="PTHR10996:SF283">
    <property type="entry name" value="GLYOXYLATE_HYDROXYPYRUVATE REDUCTASE B"/>
    <property type="match status" value="1"/>
</dbReference>
<accession>A0A5C8NYC2</accession>
<sequence>MVARPKLLVTRRIFPEVLERLEAHFEVASNQDDEEWSAEALRARVSDCEALFVVASDRVDAALLGAAPKLRIVSTGSVGYNHIDLAACSARGVVVGNTPDVLTEATADMAWTLLMAAARRVSESERWLRDGQWKRWAFDQFLGADLFRSTLGIIGMGRIGSAVARRARGFEMTVLYSNRSRAANEAELGAQFVPRDELLARADHVVLVLPYSQATHHTIGERELALMKPTATLVNIARGGIVDDAALARALEEGRIAAAGLDVYENEPALNPALLDAPGIVLTPHIGSATRSSRVGMAMLAADNLIAFAEGRPLPAPVRVG</sequence>
<dbReference type="Pfam" id="PF02826">
    <property type="entry name" value="2-Hacid_dh_C"/>
    <property type="match status" value="1"/>
</dbReference>
<gene>
    <name evidence="6" type="ORF">FHP08_08605</name>
</gene>
<comment type="caution">
    <text evidence="6">The sequence shown here is derived from an EMBL/GenBank/DDBJ whole genome shotgun (WGS) entry which is preliminary data.</text>
</comment>
<comment type="similarity">
    <text evidence="1 3">Belongs to the D-isomer specific 2-hydroxyacid dehydrogenase family.</text>
</comment>
<name>A0A5C8NYC2_9BURK</name>